<dbReference type="RefSeq" id="WP_345465715.1">
    <property type="nucleotide sequence ID" value="NZ_BAABRP010000010.1"/>
</dbReference>
<dbReference type="CDD" id="cd04301">
    <property type="entry name" value="NAT_SF"/>
    <property type="match status" value="1"/>
</dbReference>
<dbReference type="EMBL" id="BAABRP010000010">
    <property type="protein sequence ID" value="GAA5513791.1"/>
    <property type="molecule type" value="Genomic_DNA"/>
</dbReference>
<sequence length="244" mass="25592">MNTDPLPRLARAEAAAHARFGLRGEIARFGPLVAMFAGPKLPVDTAWHDGSGTPSEADLEAFETFSARHGQPATLHVLSHATPPLLPLLRARGYALGYVLHAYTHDLTRLPPPATLDIREEADADAWAALSARGFGPGTERIMQLVAHAPGTHRLVAWVAGQPAATAALSFQDGIAALFGTATLPEFRGQGAQTALLAARLHQAAEAGADLASVFVTPGSGSERNVRRAGFGLAGMRLTFTRGA</sequence>
<gene>
    <name evidence="2" type="ORF">Dcar01_02538</name>
</gene>
<reference evidence="2 3" key="1">
    <citation type="submission" date="2024-02" db="EMBL/GenBank/DDBJ databases">
        <title>Deinococcus carri NBRC 110142.</title>
        <authorList>
            <person name="Ichikawa N."/>
            <person name="Katano-Makiyama Y."/>
            <person name="Hidaka K."/>
        </authorList>
    </citation>
    <scope>NUCLEOTIDE SEQUENCE [LARGE SCALE GENOMIC DNA]</scope>
    <source>
        <strain evidence="2 3">NBRC 110142</strain>
    </source>
</reference>
<dbReference type="InterPro" id="IPR016181">
    <property type="entry name" value="Acyl_CoA_acyltransferase"/>
</dbReference>
<comment type="caution">
    <text evidence="2">The sequence shown here is derived from an EMBL/GenBank/DDBJ whole genome shotgun (WGS) entry which is preliminary data.</text>
</comment>
<proteinExistence type="predicted"/>
<dbReference type="Pfam" id="PF00583">
    <property type="entry name" value="Acetyltransf_1"/>
    <property type="match status" value="1"/>
</dbReference>
<dbReference type="Proteomes" id="UP001401887">
    <property type="component" value="Unassembled WGS sequence"/>
</dbReference>
<keyword evidence="3" id="KW-1185">Reference proteome</keyword>
<evidence type="ECO:0000313" key="3">
    <source>
        <dbReference type="Proteomes" id="UP001401887"/>
    </source>
</evidence>
<protein>
    <recommendedName>
        <fullName evidence="1">N-acetyltransferase domain-containing protein</fullName>
    </recommendedName>
</protein>
<organism evidence="2 3">
    <name type="scientific">Deinococcus carri</name>
    <dbReference type="NCBI Taxonomy" id="1211323"/>
    <lineage>
        <taxon>Bacteria</taxon>
        <taxon>Thermotogati</taxon>
        <taxon>Deinococcota</taxon>
        <taxon>Deinococci</taxon>
        <taxon>Deinococcales</taxon>
        <taxon>Deinococcaceae</taxon>
        <taxon>Deinococcus</taxon>
    </lineage>
</organism>
<dbReference type="SUPFAM" id="SSF55729">
    <property type="entry name" value="Acyl-CoA N-acyltransferases (Nat)"/>
    <property type="match status" value="1"/>
</dbReference>
<dbReference type="InterPro" id="IPR000182">
    <property type="entry name" value="GNAT_dom"/>
</dbReference>
<dbReference type="PROSITE" id="PS51186">
    <property type="entry name" value="GNAT"/>
    <property type="match status" value="1"/>
</dbReference>
<evidence type="ECO:0000259" key="1">
    <source>
        <dbReference type="PROSITE" id="PS51186"/>
    </source>
</evidence>
<feature type="domain" description="N-acetyltransferase" evidence="1">
    <location>
        <begin position="114"/>
        <end position="244"/>
    </location>
</feature>
<dbReference type="Gene3D" id="3.40.630.30">
    <property type="match status" value="1"/>
</dbReference>
<name>A0ABP9W9I1_9DEIO</name>
<accession>A0ABP9W9I1</accession>
<evidence type="ECO:0000313" key="2">
    <source>
        <dbReference type="EMBL" id="GAA5513791.1"/>
    </source>
</evidence>